<sequence>MDYEKFRLQVRDLATKAYKDLKEESKDYGELRQKCKKYCTGLLYRDKDMGNYVKGCFEKLFIHDLRDAQITHLSD</sequence>
<reference evidence="1 2" key="1">
    <citation type="submission" date="2018-08" db="EMBL/GenBank/DDBJ databases">
        <title>A genome reference for cultivated species of the human gut microbiota.</title>
        <authorList>
            <person name="Zou Y."/>
            <person name="Xue W."/>
            <person name="Luo G."/>
        </authorList>
    </citation>
    <scope>NUCLEOTIDE SEQUENCE [LARGE SCALE GENOMIC DNA]</scope>
    <source>
        <strain evidence="1 2">AF37-2AT</strain>
    </source>
</reference>
<comment type="caution">
    <text evidence="1">The sequence shown here is derived from an EMBL/GenBank/DDBJ whole genome shotgun (WGS) entry which is preliminary data.</text>
</comment>
<keyword evidence="2" id="KW-1185">Reference proteome</keyword>
<evidence type="ECO:0000313" key="1">
    <source>
        <dbReference type="EMBL" id="RGE86541.1"/>
    </source>
</evidence>
<evidence type="ECO:0000313" key="2">
    <source>
        <dbReference type="Proteomes" id="UP000261080"/>
    </source>
</evidence>
<protein>
    <submittedName>
        <fullName evidence="1">Uncharacterized protein</fullName>
    </submittedName>
</protein>
<organism evidence="1 2">
    <name type="scientific">Sellimonas intestinalis</name>
    <dbReference type="NCBI Taxonomy" id="1653434"/>
    <lineage>
        <taxon>Bacteria</taxon>
        <taxon>Bacillati</taxon>
        <taxon>Bacillota</taxon>
        <taxon>Clostridia</taxon>
        <taxon>Lachnospirales</taxon>
        <taxon>Lachnospiraceae</taxon>
        <taxon>Sellimonas</taxon>
    </lineage>
</organism>
<accession>A0A3E3K147</accession>
<dbReference type="RefSeq" id="WP_117493602.1">
    <property type="nucleotide sequence ID" value="NZ_CALBAT010000028.1"/>
</dbReference>
<name>A0A3E3K147_9FIRM</name>
<dbReference type="Proteomes" id="UP000261080">
    <property type="component" value="Unassembled WGS sequence"/>
</dbReference>
<proteinExistence type="predicted"/>
<gene>
    <name evidence="1" type="ORF">DW016_10880</name>
</gene>
<dbReference type="EMBL" id="QVLX01000005">
    <property type="protein sequence ID" value="RGE86541.1"/>
    <property type="molecule type" value="Genomic_DNA"/>
</dbReference>
<dbReference type="AlphaFoldDB" id="A0A3E3K147"/>